<dbReference type="EMBL" id="JASATX010000001">
    <property type="protein sequence ID" value="MDI2097545.1"/>
    <property type="molecule type" value="Genomic_DNA"/>
</dbReference>
<dbReference type="PANTHER" id="PTHR12110">
    <property type="entry name" value="HYDROXYPYRUVATE ISOMERASE"/>
    <property type="match status" value="1"/>
</dbReference>
<keyword evidence="1" id="KW-0119">Carbohydrate metabolism</keyword>
<dbReference type="InterPro" id="IPR036237">
    <property type="entry name" value="Xyl_isomerase-like_sf"/>
</dbReference>
<sequence length="271" mass="29476">MRNELGIAPLTDRSLSALDFVKTAAAAGFDATGVRVFPVTADDPVLEYGSTEFDEVRRAVADTGIRVLDIEVCVVEPGTERDFWRRGFEMGAQLGASYVNIVGRTPDAGLFASKLAELTADAHEVGLQPVLETVNYTDLNSFDTAVRLAREVGCQVELDALHFLRTGATVELIAENADLFPIFQLCDAPAVLTAADGGRPSVADEIEESRHGRLMPGDGDAPIRELLRLLPDDAWVSVEVVNARLRAQYDAQGYMEMLLRECRSYLSTVAV</sequence>
<gene>
    <name evidence="3" type="ORF">QF206_01000</name>
</gene>
<evidence type="ECO:0000313" key="4">
    <source>
        <dbReference type="Proteomes" id="UP001321506"/>
    </source>
</evidence>
<dbReference type="RefSeq" id="WP_281487335.1">
    <property type="nucleotide sequence ID" value="NZ_JASATX010000001.1"/>
</dbReference>
<dbReference type="Gene3D" id="3.20.20.150">
    <property type="entry name" value="Divalent-metal-dependent TIM barrel enzymes"/>
    <property type="match status" value="1"/>
</dbReference>
<dbReference type="AlphaFoldDB" id="A0AAW6T829"/>
<keyword evidence="4" id="KW-1185">Reference proteome</keyword>
<evidence type="ECO:0000313" key="3">
    <source>
        <dbReference type="EMBL" id="MDI2097545.1"/>
    </source>
</evidence>
<dbReference type="PANTHER" id="PTHR12110:SF48">
    <property type="entry name" value="BLL3656 PROTEIN"/>
    <property type="match status" value="1"/>
</dbReference>
<dbReference type="InterPro" id="IPR050312">
    <property type="entry name" value="IolE/XylAMocC-like"/>
</dbReference>
<evidence type="ECO:0000259" key="2">
    <source>
        <dbReference type="Pfam" id="PF01261"/>
    </source>
</evidence>
<dbReference type="InterPro" id="IPR013022">
    <property type="entry name" value="Xyl_isomerase-like_TIM-brl"/>
</dbReference>
<dbReference type="Pfam" id="PF01261">
    <property type="entry name" value="AP_endonuc_2"/>
    <property type="match status" value="1"/>
</dbReference>
<proteinExistence type="predicted"/>
<dbReference type="Proteomes" id="UP001321506">
    <property type="component" value="Unassembled WGS sequence"/>
</dbReference>
<feature type="domain" description="Xylose isomerase-like TIM barrel" evidence="2">
    <location>
        <begin position="22"/>
        <end position="244"/>
    </location>
</feature>
<comment type="caution">
    <text evidence="3">The sequence shown here is derived from an EMBL/GenBank/DDBJ whole genome shotgun (WGS) entry which is preliminary data.</text>
</comment>
<protein>
    <submittedName>
        <fullName evidence="3">TIM barrel protein</fullName>
    </submittedName>
</protein>
<name>A0AAW6T829_9MICO</name>
<accession>A0AAW6T829</accession>
<evidence type="ECO:0000256" key="1">
    <source>
        <dbReference type="ARBA" id="ARBA00023277"/>
    </source>
</evidence>
<organism evidence="3 4">
    <name type="scientific">Ruicaihuangia caeni</name>
    <dbReference type="NCBI Taxonomy" id="3042517"/>
    <lineage>
        <taxon>Bacteria</taxon>
        <taxon>Bacillati</taxon>
        <taxon>Actinomycetota</taxon>
        <taxon>Actinomycetes</taxon>
        <taxon>Micrococcales</taxon>
        <taxon>Microbacteriaceae</taxon>
        <taxon>Ruicaihuangia</taxon>
    </lineage>
</organism>
<dbReference type="SUPFAM" id="SSF51658">
    <property type="entry name" value="Xylose isomerase-like"/>
    <property type="match status" value="1"/>
</dbReference>
<reference evidence="3 4" key="1">
    <citation type="submission" date="2023-04" db="EMBL/GenBank/DDBJ databases">
        <title>Klugiella caeni sp. nov. isolated from the sludge of biochemical tank.</title>
        <authorList>
            <person name="Geng K."/>
        </authorList>
    </citation>
    <scope>NUCLEOTIDE SEQUENCE [LARGE SCALE GENOMIC DNA]</scope>
    <source>
        <strain evidence="3 4">YN-L-19</strain>
    </source>
</reference>